<dbReference type="EMBL" id="BMCJ01000003">
    <property type="protein sequence ID" value="GGC87576.1"/>
    <property type="molecule type" value="Genomic_DNA"/>
</dbReference>
<name>A0ABQ1NZM1_9BACI</name>
<dbReference type="InterPro" id="IPR019658">
    <property type="entry name" value="DUF2515"/>
</dbReference>
<dbReference type="Pfam" id="PF10720">
    <property type="entry name" value="DUF2515"/>
    <property type="match status" value="1"/>
</dbReference>
<evidence type="ECO:0000313" key="2">
    <source>
        <dbReference type="Proteomes" id="UP000619534"/>
    </source>
</evidence>
<comment type="caution">
    <text evidence="1">The sequence shown here is derived from an EMBL/GenBank/DDBJ whole genome shotgun (WGS) entry which is preliminary data.</text>
</comment>
<reference evidence="2" key="1">
    <citation type="journal article" date="2019" name="Int. J. Syst. Evol. Microbiol.">
        <title>The Global Catalogue of Microorganisms (GCM) 10K type strain sequencing project: providing services to taxonomists for standard genome sequencing and annotation.</title>
        <authorList>
            <consortium name="The Broad Institute Genomics Platform"/>
            <consortium name="The Broad Institute Genome Sequencing Center for Infectious Disease"/>
            <person name="Wu L."/>
            <person name="Ma J."/>
        </authorList>
    </citation>
    <scope>NUCLEOTIDE SEQUENCE [LARGE SCALE GENOMIC DNA]</scope>
    <source>
        <strain evidence="2">CCM 7282</strain>
    </source>
</reference>
<proteinExistence type="predicted"/>
<protein>
    <recommendedName>
        <fullName evidence="3">DUF2515 domain-containing protein</fullName>
    </recommendedName>
</protein>
<gene>
    <name evidence="1" type="ORF">GCM10007216_17880</name>
</gene>
<evidence type="ECO:0000313" key="1">
    <source>
        <dbReference type="EMBL" id="GGC87576.1"/>
    </source>
</evidence>
<dbReference type="Proteomes" id="UP000619534">
    <property type="component" value="Unassembled WGS sequence"/>
</dbReference>
<dbReference type="RefSeq" id="WP_062446310.1">
    <property type="nucleotide sequence ID" value="NZ_BMCJ01000003.1"/>
</dbReference>
<organism evidence="1 2">
    <name type="scientific">Thalassobacillus devorans</name>
    <dbReference type="NCBI Taxonomy" id="279813"/>
    <lineage>
        <taxon>Bacteria</taxon>
        <taxon>Bacillati</taxon>
        <taxon>Bacillota</taxon>
        <taxon>Bacilli</taxon>
        <taxon>Bacillales</taxon>
        <taxon>Bacillaceae</taxon>
        <taxon>Thalassobacillus</taxon>
    </lineage>
</organism>
<sequence length="317" mass="38026">MSLDMKGDIFQQVTNKTARYNSDNITRTNAYQNFYLKNKEIRWAFLASMVSRNAGWNMTDLAIQPLITLLTDKQRWMLFSTYERANWLIFSDAYPQLLLYQLSKEKRTPLFHLLNKFHVSQFMINEWLRFWETKDKSRLVKALIINEQNVIENPVIQQPWYQEKVFHQWPYMLESIFRLNVVLLPGESGILYGLPIYRFTHLDQRISIGNTLADMLFHPDFYPGFLNFALTVKPTGSRKDYEQFFRNSMVAAPPLQEVYAIVQHQDNIREDWFRLRGLKQKWWQNSLPLPDNAPRRYYVKKQALMRLSKWMYRIGRG</sequence>
<keyword evidence="2" id="KW-1185">Reference proteome</keyword>
<evidence type="ECO:0008006" key="3">
    <source>
        <dbReference type="Google" id="ProtNLM"/>
    </source>
</evidence>
<accession>A0ABQ1NZM1</accession>